<dbReference type="SUPFAM" id="SSF53067">
    <property type="entry name" value="Actin-like ATPase domain"/>
    <property type="match status" value="1"/>
</dbReference>
<dbReference type="EMBL" id="JAUSQM010000001">
    <property type="protein sequence ID" value="MDP9823550.1"/>
    <property type="molecule type" value="Genomic_DNA"/>
</dbReference>
<proteinExistence type="inferred from homology"/>
<protein>
    <submittedName>
        <fullName evidence="2">Glucokinase</fullName>
        <ecNumber evidence="2">2.7.1.2</ecNumber>
    </submittedName>
</protein>
<keyword evidence="3" id="KW-1185">Reference proteome</keyword>
<evidence type="ECO:0000313" key="2">
    <source>
        <dbReference type="EMBL" id="MDP9823550.1"/>
    </source>
</evidence>
<gene>
    <name evidence="2" type="ORF">J2S59_003359</name>
</gene>
<dbReference type="GO" id="GO:0004340">
    <property type="term" value="F:glucokinase activity"/>
    <property type="evidence" value="ECO:0007669"/>
    <property type="project" value="UniProtKB-EC"/>
</dbReference>
<dbReference type="InterPro" id="IPR000600">
    <property type="entry name" value="ROK"/>
</dbReference>
<dbReference type="PANTHER" id="PTHR18964:SF173">
    <property type="entry name" value="GLUCOKINASE"/>
    <property type="match status" value="1"/>
</dbReference>
<comment type="caution">
    <text evidence="2">The sequence shown here is derived from an EMBL/GenBank/DDBJ whole genome shotgun (WGS) entry which is preliminary data.</text>
</comment>
<dbReference type="Gene3D" id="3.30.420.40">
    <property type="match status" value="4"/>
</dbReference>
<dbReference type="PROSITE" id="PS01125">
    <property type="entry name" value="ROK"/>
    <property type="match status" value="1"/>
</dbReference>
<reference evidence="2 3" key="1">
    <citation type="submission" date="2023-07" db="EMBL/GenBank/DDBJ databases">
        <title>Sequencing the genomes of 1000 actinobacteria strains.</title>
        <authorList>
            <person name="Klenk H.-P."/>
        </authorList>
    </citation>
    <scope>NUCLEOTIDE SEQUENCE [LARGE SCALE GENOMIC DNA]</scope>
    <source>
        <strain evidence="2 3">GD13</strain>
    </source>
</reference>
<organism evidence="2 3">
    <name type="scientific">Nocardioides massiliensis</name>
    <dbReference type="NCBI Taxonomy" id="1325935"/>
    <lineage>
        <taxon>Bacteria</taxon>
        <taxon>Bacillati</taxon>
        <taxon>Actinomycetota</taxon>
        <taxon>Actinomycetes</taxon>
        <taxon>Propionibacteriales</taxon>
        <taxon>Nocardioidaceae</taxon>
        <taxon>Nocardioides</taxon>
    </lineage>
</organism>
<dbReference type="Pfam" id="PF00480">
    <property type="entry name" value="ROK"/>
    <property type="match status" value="1"/>
</dbReference>
<dbReference type="Proteomes" id="UP001240447">
    <property type="component" value="Unassembled WGS sequence"/>
</dbReference>
<name>A0ABT9NUP7_9ACTN</name>
<dbReference type="InterPro" id="IPR043129">
    <property type="entry name" value="ATPase_NBD"/>
</dbReference>
<dbReference type="InterPro" id="IPR049874">
    <property type="entry name" value="ROK_cs"/>
</dbReference>
<comment type="similarity">
    <text evidence="1">Belongs to the ROK (NagC/XylR) family.</text>
</comment>
<evidence type="ECO:0000313" key="3">
    <source>
        <dbReference type="Proteomes" id="UP001240447"/>
    </source>
</evidence>
<evidence type="ECO:0000256" key="1">
    <source>
        <dbReference type="ARBA" id="ARBA00006479"/>
    </source>
</evidence>
<keyword evidence="2" id="KW-0808">Transferase</keyword>
<dbReference type="EC" id="2.7.1.2" evidence="2"/>
<dbReference type="RefSeq" id="WP_181642072.1">
    <property type="nucleotide sequence ID" value="NZ_CCXJ01000401.1"/>
</dbReference>
<accession>A0ABT9NUP7</accession>
<sequence>MTSALTLGVDVGGTKILGLLVDADGAVLAEHRAPTPAGDARAIEDALVEVVDELRPDDGPVTALGIGAAGLVDGRRGVVLHSAHVPWRDEPLRDRLAERTGLPVTLDNDATAAAWAEQRYGAGAGSPDMVFVALGTGIGGAIFSDGRLVRGRNGLAGEFGHVQVVPDGRPCPCGLRGCWERYCSGTALEVSTLDEVGHWLAVGLAGLVAAFDPDVVVLGGGLGVPDTGLLAMAEARLPDHLTGAAHRPLPRLAYAALGPRAGALGAAGLARQG</sequence>
<dbReference type="PANTHER" id="PTHR18964">
    <property type="entry name" value="ROK (REPRESSOR, ORF, KINASE) FAMILY"/>
    <property type="match status" value="1"/>
</dbReference>